<gene>
    <name evidence="1" type="ORF">Cflav_PD2797</name>
</gene>
<name>B9XJW7_PEDPL</name>
<evidence type="ECO:0000313" key="1">
    <source>
        <dbReference type="EMBL" id="EEF59790.1"/>
    </source>
</evidence>
<sequence length="51" mass="5939">MAESLPLIIFSSPFREINWRYVRQLNPIPFKLDTPWANSHLAFMVVLHNGA</sequence>
<dbReference type="Proteomes" id="UP000003688">
    <property type="component" value="Unassembled WGS sequence"/>
</dbReference>
<reference evidence="1 2" key="1">
    <citation type="journal article" date="2011" name="J. Bacteriol.">
        <title>Genome sequence of 'Pedosphaera parvula' Ellin514, an aerobic Verrucomicrobial isolate from pasture soil.</title>
        <authorList>
            <person name="Kant R."/>
            <person name="van Passel M.W."/>
            <person name="Sangwan P."/>
            <person name="Palva A."/>
            <person name="Lucas S."/>
            <person name="Copeland A."/>
            <person name="Lapidus A."/>
            <person name="Glavina Del Rio T."/>
            <person name="Dalin E."/>
            <person name="Tice H."/>
            <person name="Bruce D."/>
            <person name="Goodwin L."/>
            <person name="Pitluck S."/>
            <person name="Chertkov O."/>
            <person name="Larimer F.W."/>
            <person name="Land M.L."/>
            <person name="Hauser L."/>
            <person name="Brettin T.S."/>
            <person name="Detter J.C."/>
            <person name="Han S."/>
            <person name="de Vos W.M."/>
            <person name="Janssen P.H."/>
            <person name="Smidt H."/>
        </authorList>
    </citation>
    <scope>NUCLEOTIDE SEQUENCE [LARGE SCALE GENOMIC DNA]</scope>
    <source>
        <strain evidence="1 2">Ellin514</strain>
    </source>
</reference>
<dbReference type="EMBL" id="ABOX02000023">
    <property type="protein sequence ID" value="EEF59790.1"/>
    <property type="molecule type" value="Genomic_DNA"/>
</dbReference>
<dbReference type="AlphaFoldDB" id="B9XJW7"/>
<comment type="caution">
    <text evidence="1">The sequence shown here is derived from an EMBL/GenBank/DDBJ whole genome shotgun (WGS) entry which is preliminary data.</text>
</comment>
<proteinExistence type="predicted"/>
<protein>
    <submittedName>
        <fullName evidence="1">Uncharacterized protein</fullName>
    </submittedName>
</protein>
<dbReference type="RefSeq" id="WP_007416110.1">
    <property type="nucleotide sequence ID" value="NZ_ABOX02000023.1"/>
</dbReference>
<accession>B9XJW7</accession>
<organism evidence="1 2">
    <name type="scientific">Pedosphaera parvula (strain Ellin514)</name>
    <dbReference type="NCBI Taxonomy" id="320771"/>
    <lineage>
        <taxon>Bacteria</taxon>
        <taxon>Pseudomonadati</taxon>
        <taxon>Verrucomicrobiota</taxon>
        <taxon>Pedosphaerae</taxon>
        <taxon>Pedosphaerales</taxon>
        <taxon>Pedosphaeraceae</taxon>
        <taxon>Pedosphaera</taxon>
    </lineage>
</organism>
<keyword evidence="2" id="KW-1185">Reference proteome</keyword>
<evidence type="ECO:0000313" key="2">
    <source>
        <dbReference type="Proteomes" id="UP000003688"/>
    </source>
</evidence>